<protein>
    <recommendedName>
        <fullName evidence="11">VHS domain-containing protein</fullName>
    </recommendedName>
</protein>
<dbReference type="PANTHER" id="PTHR45898">
    <property type="entry name" value="TOM1-LIKE PROTEIN"/>
    <property type="match status" value="1"/>
</dbReference>
<dbReference type="CDD" id="cd14231">
    <property type="entry name" value="GAT_GGA-like_plant"/>
    <property type="match status" value="1"/>
</dbReference>
<accession>A0A022QX71</accession>
<comment type="subcellular location">
    <subcellularLocation>
        <location evidence="1">Membrane</location>
        <topology evidence="1">Peripheral membrane protein</topology>
    </subcellularLocation>
</comment>
<evidence type="ECO:0000256" key="6">
    <source>
        <dbReference type="SAM" id="MobiDB-lite"/>
    </source>
</evidence>
<dbReference type="FunFam" id="1.25.40.90:FF:000028">
    <property type="entry name" value="TOM1-like protein 2"/>
    <property type="match status" value="1"/>
</dbReference>
<feature type="compositionally biased region" description="Basic and acidic residues" evidence="6">
    <location>
        <begin position="472"/>
        <end position="489"/>
    </location>
</feature>
<dbReference type="STRING" id="4155.A0A022QX71"/>
<dbReference type="GO" id="GO:0005737">
    <property type="term" value="C:cytoplasm"/>
    <property type="evidence" value="ECO:0007669"/>
    <property type="project" value="UniProtKB-ARBA"/>
</dbReference>
<dbReference type="Proteomes" id="UP000030748">
    <property type="component" value="Unassembled WGS sequence"/>
</dbReference>
<dbReference type="Pfam" id="PF03127">
    <property type="entry name" value="GAT"/>
    <property type="match status" value="1"/>
</dbReference>
<dbReference type="SMART" id="SM00288">
    <property type="entry name" value="VHS"/>
    <property type="match status" value="1"/>
</dbReference>
<dbReference type="eggNOG" id="KOG1087">
    <property type="taxonomic scope" value="Eukaryota"/>
</dbReference>
<comment type="similarity">
    <text evidence="2">Belongs to the TOM1 family.</text>
</comment>
<dbReference type="OrthoDB" id="2018246at2759"/>
<dbReference type="SUPFAM" id="SSF48464">
    <property type="entry name" value="ENTH/VHS domain"/>
    <property type="match status" value="1"/>
</dbReference>
<dbReference type="InterPro" id="IPR014645">
    <property type="entry name" value="TOM1"/>
</dbReference>
<dbReference type="PANTHER" id="PTHR45898:SF14">
    <property type="entry name" value="TOM1-LIKE PROTEIN 4"/>
    <property type="match status" value="1"/>
</dbReference>
<dbReference type="PhylomeDB" id="A0A022QX71"/>
<keyword evidence="4" id="KW-0653">Protein transport</keyword>
<dbReference type="OMA" id="INMEPGQ"/>
<proteinExistence type="inferred from homology"/>
<evidence type="ECO:0008006" key="11">
    <source>
        <dbReference type="Google" id="ProtNLM"/>
    </source>
</evidence>
<feature type="region of interest" description="Disordered" evidence="6">
    <location>
        <begin position="357"/>
        <end position="501"/>
    </location>
</feature>
<dbReference type="GO" id="GO:0035091">
    <property type="term" value="F:phosphatidylinositol binding"/>
    <property type="evidence" value="ECO:0007669"/>
    <property type="project" value="InterPro"/>
</dbReference>
<evidence type="ECO:0000259" key="8">
    <source>
        <dbReference type="PROSITE" id="PS50909"/>
    </source>
</evidence>
<dbReference type="EMBL" id="KI630834">
    <property type="protein sequence ID" value="EYU32476.1"/>
    <property type="molecule type" value="Genomic_DNA"/>
</dbReference>
<keyword evidence="5" id="KW-0472">Membrane</keyword>
<keyword evidence="3" id="KW-0813">Transport</keyword>
<feature type="region of interest" description="Disordered" evidence="6">
    <location>
        <begin position="286"/>
        <end position="341"/>
    </location>
</feature>
<dbReference type="PROSITE" id="PS50179">
    <property type="entry name" value="VHS"/>
    <property type="match status" value="1"/>
</dbReference>
<dbReference type="PIRSF" id="PIRSF036948">
    <property type="entry name" value="TOM1"/>
    <property type="match status" value="1"/>
</dbReference>
<gene>
    <name evidence="9" type="ORF">MIMGU_mgv1a005006mg</name>
</gene>
<dbReference type="CDD" id="cd03561">
    <property type="entry name" value="VHS"/>
    <property type="match status" value="1"/>
</dbReference>
<dbReference type="InterPro" id="IPR038425">
    <property type="entry name" value="GAT_sf"/>
</dbReference>
<feature type="compositionally biased region" description="Low complexity" evidence="6">
    <location>
        <begin position="439"/>
        <end position="457"/>
    </location>
</feature>
<dbReference type="Gene3D" id="1.20.58.160">
    <property type="match status" value="1"/>
</dbReference>
<feature type="domain" description="VHS" evidence="7">
    <location>
        <begin position="11"/>
        <end position="140"/>
    </location>
</feature>
<reference evidence="9 10" key="1">
    <citation type="journal article" date="2013" name="Proc. Natl. Acad. Sci. U.S.A.">
        <title>Fine-scale variation in meiotic recombination in Mimulus inferred from population shotgun sequencing.</title>
        <authorList>
            <person name="Hellsten U."/>
            <person name="Wright K.M."/>
            <person name="Jenkins J."/>
            <person name="Shu S."/>
            <person name="Yuan Y."/>
            <person name="Wessler S.R."/>
            <person name="Schmutz J."/>
            <person name="Willis J.H."/>
            <person name="Rokhsar D.S."/>
        </authorList>
    </citation>
    <scope>NUCLEOTIDE SEQUENCE [LARGE SCALE GENOMIC DNA]</scope>
    <source>
        <strain evidence="10">cv. DUN x IM62</strain>
    </source>
</reference>
<dbReference type="KEGG" id="egt:105963407"/>
<dbReference type="SUPFAM" id="SSF89009">
    <property type="entry name" value="GAT-like domain"/>
    <property type="match status" value="1"/>
</dbReference>
<sequence length="501" mass="54352">MANAAAIAERATSDMLIGPDWAVNLELCDMINMDPGQTKDALKILKKKLGNKSPKIQLLALFVLETLSKNCGENVFQQIVERDILHDMVKIVKKKPDLNVREKILVLIDTWQVAFGGARGKFPQYYAAYNELRSAGVEFPPREENSVPIFTPPQTHPIVHPTSPYEEVAVQASLVADTSGLSLPEMLNAEGISDVLMEMLSALDPNNPQGLKDEIIVDLVDQCRSYQSRVMILVNNTADEDLLCKGLALNDNLQRVLSRHDNIAKGTPPVSSSVVNIQTPIAPLMSVNHEDDEPEDDFSQLARRSSRDTSHGHVSKPAVVKSAPGFLPPPPSSKKPTSADSGSIDYLSGDFYGTKTVNSSSKNSIASTSPTLSPSPSDDFVNPTASMFAPKTTNDKNTPTIKSPDNLPPAPWEVPATENLPPPPARHNQRQQFFDQHAGGPSHSSSGSGSSYDSLVGQTQNLSIKPPAAPSKQEKPEDALFRDLVDFAKAKSSSPKTNRSH</sequence>
<evidence type="ECO:0000259" key="7">
    <source>
        <dbReference type="PROSITE" id="PS50179"/>
    </source>
</evidence>
<evidence type="ECO:0000313" key="10">
    <source>
        <dbReference type="Proteomes" id="UP000030748"/>
    </source>
</evidence>
<dbReference type="InterPro" id="IPR004152">
    <property type="entry name" value="GAT_dom"/>
</dbReference>
<feature type="compositionally biased region" description="Polar residues" evidence="6">
    <location>
        <begin position="391"/>
        <end position="403"/>
    </location>
</feature>
<evidence type="ECO:0000256" key="2">
    <source>
        <dbReference type="ARBA" id="ARBA00007708"/>
    </source>
</evidence>
<organism evidence="9 10">
    <name type="scientific">Erythranthe guttata</name>
    <name type="common">Yellow monkey flower</name>
    <name type="synonym">Mimulus guttatus</name>
    <dbReference type="NCBI Taxonomy" id="4155"/>
    <lineage>
        <taxon>Eukaryota</taxon>
        <taxon>Viridiplantae</taxon>
        <taxon>Streptophyta</taxon>
        <taxon>Embryophyta</taxon>
        <taxon>Tracheophyta</taxon>
        <taxon>Spermatophyta</taxon>
        <taxon>Magnoliopsida</taxon>
        <taxon>eudicotyledons</taxon>
        <taxon>Gunneridae</taxon>
        <taxon>Pentapetalae</taxon>
        <taxon>asterids</taxon>
        <taxon>lamiids</taxon>
        <taxon>Lamiales</taxon>
        <taxon>Phrymaceae</taxon>
        <taxon>Erythranthe</taxon>
    </lineage>
</organism>
<feature type="compositionally biased region" description="Low complexity" evidence="6">
    <location>
        <begin position="359"/>
        <end position="377"/>
    </location>
</feature>
<dbReference type="AlphaFoldDB" id="A0A022QX71"/>
<evidence type="ECO:0000313" key="9">
    <source>
        <dbReference type="EMBL" id="EYU32476.1"/>
    </source>
</evidence>
<dbReference type="GO" id="GO:0016020">
    <property type="term" value="C:membrane"/>
    <property type="evidence" value="ECO:0007669"/>
    <property type="project" value="UniProtKB-SubCell"/>
</dbReference>
<dbReference type="Gene3D" id="1.25.40.90">
    <property type="match status" value="1"/>
</dbReference>
<dbReference type="InterPro" id="IPR008942">
    <property type="entry name" value="ENTH_VHS"/>
</dbReference>
<feature type="domain" description="GAT" evidence="8">
    <location>
        <begin position="177"/>
        <end position="265"/>
    </location>
</feature>
<evidence type="ECO:0000256" key="5">
    <source>
        <dbReference type="ARBA" id="ARBA00023136"/>
    </source>
</evidence>
<dbReference type="InterPro" id="IPR002014">
    <property type="entry name" value="VHS_dom"/>
</dbReference>
<dbReference type="InterPro" id="IPR044836">
    <property type="entry name" value="TOL_plant"/>
</dbReference>
<keyword evidence="10" id="KW-1185">Reference proteome</keyword>
<name>A0A022QX71_ERYGU</name>
<dbReference type="Pfam" id="PF00790">
    <property type="entry name" value="VHS"/>
    <property type="match status" value="1"/>
</dbReference>
<dbReference type="PROSITE" id="PS50909">
    <property type="entry name" value="GAT"/>
    <property type="match status" value="1"/>
</dbReference>
<dbReference type="GO" id="GO:0043328">
    <property type="term" value="P:protein transport to vacuole involved in ubiquitin-dependent protein catabolic process via the multivesicular body sorting pathway"/>
    <property type="evidence" value="ECO:0007669"/>
    <property type="project" value="InterPro"/>
</dbReference>
<dbReference type="GO" id="GO:0043130">
    <property type="term" value="F:ubiquitin binding"/>
    <property type="evidence" value="ECO:0007669"/>
    <property type="project" value="InterPro"/>
</dbReference>
<feature type="compositionally biased region" description="Polar residues" evidence="6">
    <location>
        <begin position="491"/>
        <end position="501"/>
    </location>
</feature>
<evidence type="ECO:0000256" key="1">
    <source>
        <dbReference type="ARBA" id="ARBA00004170"/>
    </source>
</evidence>
<evidence type="ECO:0000256" key="3">
    <source>
        <dbReference type="ARBA" id="ARBA00022448"/>
    </source>
</evidence>
<evidence type="ECO:0000256" key="4">
    <source>
        <dbReference type="ARBA" id="ARBA00022927"/>
    </source>
</evidence>